<sequence length="71" mass="8369">MLHISVGRQAYIYTFLYKELFHILKNKIKHLQDSLKDLSINLRYLNILILSSFSIHKIASQLAKINNNKKI</sequence>
<name>A0A024V8G4_PLAFA</name>
<reference evidence="1 2" key="2">
    <citation type="submission" date="2013-02" db="EMBL/GenBank/DDBJ databases">
        <title>The Genome Sequence of Plasmodium falciparum Vietnam Oak-Knoll (FVO).</title>
        <authorList>
            <consortium name="The Broad Institute Genome Sequencing Platform"/>
            <consortium name="The Broad Institute Genome Sequencing Center for Infectious Disease"/>
            <person name="Neafsey D."/>
            <person name="Cheeseman I."/>
            <person name="Volkman S."/>
            <person name="Adams J."/>
            <person name="Walker B."/>
            <person name="Young S.K."/>
            <person name="Zeng Q."/>
            <person name="Gargeya S."/>
            <person name="Fitzgerald M."/>
            <person name="Haas B."/>
            <person name="Abouelleil A."/>
            <person name="Alvarado L."/>
            <person name="Arachchi H.M."/>
            <person name="Berlin A.M."/>
            <person name="Chapman S.B."/>
            <person name="Dewar J."/>
            <person name="Goldberg J."/>
            <person name="Griggs A."/>
            <person name="Gujja S."/>
            <person name="Hansen M."/>
            <person name="Howarth C."/>
            <person name="Imamovic A."/>
            <person name="Larimer J."/>
            <person name="McCowan C."/>
            <person name="Murphy C."/>
            <person name="Neiman D."/>
            <person name="Pearson M."/>
            <person name="Priest M."/>
            <person name="Roberts A."/>
            <person name="Saif S."/>
            <person name="Shea T."/>
            <person name="Sisk P."/>
            <person name="Sykes S."/>
            <person name="Wortman J."/>
            <person name="Nusbaum C."/>
            <person name="Birren B."/>
        </authorList>
    </citation>
    <scope>NUCLEOTIDE SEQUENCE [LARGE SCALE GENOMIC DNA]</scope>
    <source>
        <strain evidence="2">Vietnam Oak-Knoll (FVO)</strain>
    </source>
</reference>
<dbReference type="EMBL" id="KI925076">
    <property type="protein sequence ID" value="ETW18857.1"/>
    <property type="molecule type" value="Genomic_DNA"/>
</dbReference>
<gene>
    <name evidence="1" type="ORF">PFFVO_02249</name>
</gene>
<reference evidence="1 2" key="1">
    <citation type="submission" date="2013-02" db="EMBL/GenBank/DDBJ databases">
        <title>The Genome Annotation of Plasmodium falciparum Vietnam Oak-Knoll (FVO).</title>
        <authorList>
            <consortium name="The Broad Institute Genome Sequencing Platform"/>
            <consortium name="The Broad Institute Genome Sequencing Center for Infectious Disease"/>
            <person name="Neafsey D."/>
            <person name="Hoffman S."/>
            <person name="Volkman S."/>
            <person name="Rosenthal P."/>
            <person name="Walker B."/>
            <person name="Young S.K."/>
            <person name="Zeng Q."/>
            <person name="Gargeya S."/>
            <person name="Fitzgerald M."/>
            <person name="Haas B."/>
            <person name="Abouelleil A."/>
            <person name="Allen A.W."/>
            <person name="Alvarado L."/>
            <person name="Arachchi H.M."/>
            <person name="Berlin A.M."/>
            <person name="Chapman S.B."/>
            <person name="Gainer-Dewar J."/>
            <person name="Goldberg J."/>
            <person name="Griggs A."/>
            <person name="Gujja S."/>
            <person name="Hansen M."/>
            <person name="Howarth C."/>
            <person name="Imamovic A."/>
            <person name="Ireland A."/>
            <person name="Larimer J."/>
            <person name="McCowan C."/>
            <person name="Murphy C."/>
            <person name="Pearson M."/>
            <person name="Poon T.W."/>
            <person name="Priest M."/>
            <person name="Roberts A."/>
            <person name="Saif S."/>
            <person name="Shea T."/>
            <person name="Sisk P."/>
            <person name="Sykes S."/>
            <person name="Wortman J."/>
            <person name="Nusbaum C."/>
            <person name="Birren B."/>
        </authorList>
    </citation>
    <scope>NUCLEOTIDE SEQUENCE [LARGE SCALE GENOMIC DNA]</scope>
    <source>
        <strain evidence="2">Vietnam Oak-Knoll (FVO)</strain>
    </source>
</reference>
<dbReference type="Proteomes" id="UP000030690">
    <property type="component" value="Unassembled WGS sequence"/>
</dbReference>
<evidence type="ECO:0000313" key="2">
    <source>
        <dbReference type="Proteomes" id="UP000030690"/>
    </source>
</evidence>
<organism evidence="1 2">
    <name type="scientific">Plasmodium falciparum Vietnam Oak-Knoll</name>
    <name type="common">FVO</name>
    <dbReference type="NCBI Taxonomy" id="1036723"/>
    <lineage>
        <taxon>Eukaryota</taxon>
        <taxon>Sar</taxon>
        <taxon>Alveolata</taxon>
        <taxon>Apicomplexa</taxon>
        <taxon>Aconoidasida</taxon>
        <taxon>Haemosporida</taxon>
        <taxon>Plasmodiidae</taxon>
        <taxon>Plasmodium</taxon>
        <taxon>Plasmodium (Laverania)</taxon>
    </lineage>
</organism>
<dbReference type="AlphaFoldDB" id="A0A024V8G4"/>
<evidence type="ECO:0000313" key="1">
    <source>
        <dbReference type="EMBL" id="ETW18857.1"/>
    </source>
</evidence>
<protein>
    <submittedName>
        <fullName evidence="1">Uncharacterized protein</fullName>
    </submittedName>
</protein>
<proteinExistence type="predicted"/>
<accession>A0A024V8G4</accession>